<dbReference type="EMBL" id="LVJS01000033">
    <property type="protein sequence ID" value="KZC24129.1"/>
    <property type="molecule type" value="Genomic_DNA"/>
</dbReference>
<keyword evidence="7" id="KW-0732">Signal</keyword>
<dbReference type="PROSITE" id="PS50059">
    <property type="entry name" value="FKBP_PPIASE"/>
    <property type="match status" value="1"/>
</dbReference>
<comment type="catalytic activity">
    <reaction evidence="1 5 6">
        <text>[protein]-peptidylproline (omega=180) = [protein]-peptidylproline (omega=0)</text>
        <dbReference type="Rhea" id="RHEA:16237"/>
        <dbReference type="Rhea" id="RHEA-COMP:10747"/>
        <dbReference type="Rhea" id="RHEA-COMP:10748"/>
        <dbReference type="ChEBI" id="CHEBI:83833"/>
        <dbReference type="ChEBI" id="CHEBI:83834"/>
        <dbReference type="EC" id="5.2.1.8"/>
    </reaction>
</comment>
<evidence type="ECO:0000256" key="5">
    <source>
        <dbReference type="PROSITE-ProRule" id="PRU00277"/>
    </source>
</evidence>
<proteinExistence type="inferred from homology"/>
<dbReference type="Pfam" id="PF00254">
    <property type="entry name" value="FKBP_C"/>
    <property type="match status" value="1"/>
</dbReference>
<comment type="similarity">
    <text evidence="2 6">Belongs to the FKBP-type PPIase family.</text>
</comment>
<dbReference type="InterPro" id="IPR001179">
    <property type="entry name" value="PPIase_FKBP_dom"/>
</dbReference>
<dbReference type="Gene3D" id="3.10.50.40">
    <property type="match status" value="1"/>
</dbReference>
<evidence type="ECO:0000313" key="9">
    <source>
        <dbReference type="EMBL" id="KZC24129.1"/>
    </source>
</evidence>
<keyword evidence="10" id="KW-1185">Reference proteome</keyword>
<evidence type="ECO:0000256" key="1">
    <source>
        <dbReference type="ARBA" id="ARBA00000971"/>
    </source>
</evidence>
<evidence type="ECO:0000256" key="4">
    <source>
        <dbReference type="ARBA" id="ARBA00023235"/>
    </source>
</evidence>
<evidence type="ECO:0000259" key="8">
    <source>
        <dbReference type="PROSITE" id="PS50059"/>
    </source>
</evidence>
<dbReference type="STRING" id="416169.RHOFW104T7_10435"/>
<name>A0A154QIX0_9GAMM</name>
<evidence type="ECO:0000313" key="10">
    <source>
        <dbReference type="Proteomes" id="UP000076131"/>
    </source>
</evidence>
<feature type="signal peptide" evidence="7">
    <location>
        <begin position="1"/>
        <end position="24"/>
    </location>
</feature>
<dbReference type="AlphaFoldDB" id="A0A154QIX0"/>
<dbReference type="InterPro" id="IPR046357">
    <property type="entry name" value="PPIase_dom_sf"/>
</dbReference>
<gene>
    <name evidence="9" type="ORF">RHOFW104T7_10435</name>
</gene>
<protein>
    <recommendedName>
        <fullName evidence="6">Peptidyl-prolyl cis-trans isomerase</fullName>
        <ecNumber evidence="6">5.2.1.8</ecNumber>
    </recommendedName>
</protein>
<dbReference type="eggNOG" id="COG0545">
    <property type="taxonomic scope" value="Bacteria"/>
</dbReference>
<evidence type="ECO:0000256" key="6">
    <source>
        <dbReference type="RuleBase" id="RU003915"/>
    </source>
</evidence>
<organism evidence="9 10">
    <name type="scientific">Rhodanobacter thiooxydans</name>
    <dbReference type="NCBI Taxonomy" id="416169"/>
    <lineage>
        <taxon>Bacteria</taxon>
        <taxon>Pseudomonadati</taxon>
        <taxon>Pseudomonadota</taxon>
        <taxon>Gammaproteobacteria</taxon>
        <taxon>Lysobacterales</taxon>
        <taxon>Rhodanobacteraceae</taxon>
        <taxon>Rhodanobacter</taxon>
    </lineage>
</organism>
<dbReference type="PROSITE" id="PS51257">
    <property type="entry name" value="PROKAR_LIPOPROTEIN"/>
    <property type="match status" value="1"/>
</dbReference>
<accession>A0A154QIX0</accession>
<feature type="domain" description="PPIase FKBP-type" evidence="8">
    <location>
        <begin position="47"/>
        <end position="142"/>
    </location>
</feature>
<reference evidence="9 10" key="1">
    <citation type="journal article" date="2016" name="MBio">
        <title>Lateral Gene Transfer in a Heavy Metal-Contaminated-Groundwater Microbial Community.</title>
        <authorList>
            <person name="Hemme C.L."/>
            <person name="Green S.J."/>
            <person name="Rishishwar L."/>
            <person name="Prakash O."/>
            <person name="Pettenato A."/>
            <person name="Chakraborty R."/>
            <person name="Deutschbauer A.M."/>
            <person name="Van Nostrand J.D."/>
            <person name="Wu L."/>
            <person name="He Z."/>
            <person name="Jordan I.K."/>
            <person name="Hazen T.C."/>
            <person name="Arkin A.P."/>
            <person name="Kostka J.E."/>
            <person name="Zhou J."/>
        </authorList>
    </citation>
    <scope>NUCLEOTIDE SEQUENCE [LARGE SCALE GENOMIC DNA]</scope>
    <source>
        <strain evidence="9 10">FW104-T7</strain>
    </source>
</reference>
<dbReference type="GO" id="GO:0003755">
    <property type="term" value="F:peptidyl-prolyl cis-trans isomerase activity"/>
    <property type="evidence" value="ECO:0007669"/>
    <property type="project" value="UniProtKB-UniRule"/>
</dbReference>
<evidence type="ECO:0000256" key="2">
    <source>
        <dbReference type="ARBA" id="ARBA00006577"/>
    </source>
</evidence>
<dbReference type="PANTHER" id="PTHR43811:SF19">
    <property type="entry name" value="39 KDA FK506-BINDING NUCLEAR PROTEIN"/>
    <property type="match status" value="1"/>
</dbReference>
<dbReference type="RefSeq" id="WP_008438285.1">
    <property type="nucleotide sequence ID" value="NZ_LVJS01000033.1"/>
</dbReference>
<sequence length="144" mass="15048">MRWLLPLLAVFALAACSTPPPAQASGQVDKLTVIDQKVGTGAEAKAGMDVLVHYTGWLYNEQAKDKHGAKFDSSYDHGAPFNFTLGAGRVIDGWDQGVAGMRVGGKRILLIPAALGYGARGAGADIPPNASLVFDVELVDVSAP</sequence>
<dbReference type="PANTHER" id="PTHR43811">
    <property type="entry name" value="FKBP-TYPE PEPTIDYL-PROLYL CIS-TRANS ISOMERASE FKPA"/>
    <property type="match status" value="1"/>
</dbReference>
<keyword evidence="3 5" id="KW-0697">Rotamase</keyword>
<evidence type="ECO:0000256" key="7">
    <source>
        <dbReference type="SAM" id="SignalP"/>
    </source>
</evidence>
<evidence type="ECO:0000256" key="3">
    <source>
        <dbReference type="ARBA" id="ARBA00023110"/>
    </source>
</evidence>
<keyword evidence="4 5" id="KW-0413">Isomerase</keyword>
<feature type="chain" id="PRO_5007600106" description="Peptidyl-prolyl cis-trans isomerase" evidence="7">
    <location>
        <begin position="25"/>
        <end position="144"/>
    </location>
</feature>
<dbReference type="Proteomes" id="UP000076131">
    <property type="component" value="Unassembled WGS sequence"/>
</dbReference>
<dbReference type="SUPFAM" id="SSF54534">
    <property type="entry name" value="FKBP-like"/>
    <property type="match status" value="1"/>
</dbReference>
<comment type="caution">
    <text evidence="9">The sequence shown here is derived from an EMBL/GenBank/DDBJ whole genome shotgun (WGS) entry which is preliminary data.</text>
</comment>
<dbReference type="FunFam" id="3.10.50.40:FF:000006">
    <property type="entry name" value="Peptidyl-prolyl cis-trans isomerase"/>
    <property type="match status" value="1"/>
</dbReference>
<dbReference type="EC" id="5.2.1.8" evidence="6"/>